<dbReference type="InterPro" id="IPR008964">
    <property type="entry name" value="Invasin/intimin_cell_adhesion"/>
</dbReference>
<dbReference type="InterPro" id="IPR013780">
    <property type="entry name" value="Glyco_hydro_b"/>
</dbReference>
<dbReference type="Gene3D" id="3.20.20.80">
    <property type="entry name" value="Glycosidases"/>
    <property type="match status" value="1"/>
</dbReference>
<protein>
    <submittedName>
        <fullName evidence="6">Alpha-amylase family glycosyl hydrolase</fullName>
    </submittedName>
</protein>
<dbReference type="SMART" id="SM00635">
    <property type="entry name" value="BID_2"/>
    <property type="match status" value="2"/>
</dbReference>
<dbReference type="EMBL" id="JARMAB010000009">
    <property type="protein sequence ID" value="MED1203047.1"/>
    <property type="molecule type" value="Genomic_DNA"/>
</dbReference>
<keyword evidence="3" id="KW-1133">Transmembrane helix</keyword>
<keyword evidence="2" id="KW-0326">Glycosidase</keyword>
<evidence type="ECO:0000256" key="1">
    <source>
        <dbReference type="ARBA" id="ARBA00022801"/>
    </source>
</evidence>
<dbReference type="Pfam" id="PF02922">
    <property type="entry name" value="CBM_48"/>
    <property type="match status" value="1"/>
</dbReference>
<evidence type="ECO:0000256" key="3">
    <source>
        <dbReference type="SAM" id="Phobius"/>
    </source>
</evidence>
<dbReference type="SUPFAM" id="SSF51445">
    <property type="entry name" value="(Trans)glycosidases"/>
    <property type="match status" value="1"/>
</dbReference>
<dbReference type="PANTHER" id="PTHR10357:SF210">
    <property type="entry name" value="MALTODEXTRIN GLUCOSIDASE"/>
    <property type="match status" value="1"/>
</dbReference>
<dbReference type="SUPFAM" id="SSF49373">
    <property type="entry name" value="Invasin/intimin cell-adhesion fragments"/>
    <property type="match status" value="1"/>
</dbReference>
<evidence type="ECO:0000259" key="4">
    <source>
        <dbReference type="SMART" id="SM00635"/>
    </source>
</evidence>
<dbReference type="InterPro" id="IPR045857">
    <property type="entry name" value="O16G_dom_2"/>
</dbReference>
<dbReference type="InterPro" id="IPR006047">
    <property type="entry name" value="GH13_cat_dom"/>
</dbReference>
<dbReference type="InterPro" id="IPR017853">
    <property type="entry name" value="GH"/>
</dbReference>
<reference evidence="6 7" key="1">
    <citation type="submission" date="2023-03" db="EMBL/GenBank/DDBJ databases">
        <title>Bacillus Genome Sequencing.</title>
        <authorList>
            <person name="Dunlap C."/>
        </authorList>
    </citation>
    <scope>NUCLEOTIDE SEQUENCE [LARGE SCALE GENOMIC DNA]</scope>
    <source>
        <strain evidence="6 7">B-23453</strain>
    </source>
</reference>
<accession>A0ABU6MF80</accession>
<dbReference type="GO" id="GO:0016787">
    <property type="term" value="F:hydrolase activity"/>
    <property type="evidence" value="ECO:0007669"/>
    <property type="project" value="UniProtKB-KW"/>
</dbReference>
<dbReference type="CDD" id="cd12962">
    <property type="entry name" value="X25_BaPul_like"/>
    <property type="match status" value="1"/>
</dbReference>
<gene>
    <name evidence="6" type="ORF">P4T90_08055</name>
</gene>
<evidence type="ECO:0000313" key="6">
    <source>
        <dbReference type="EMBL" id="MED1203047.1"/>
    </source>
</evidence>
<evidence type="ECO:0000256" key="2">
    <source>
        <dbReference type="ARBA" id="ARBA00023295"/>
    </source>
</evidence>
<dbReference type="Gene3D" id="2.60.40.10">
    <property type="entry name" value="Immunoglobulins"/>
    <property type="match status" value="3"/>
</dbReference>
<dbReference type="InterPro" id="IPR004193">
    <property type="entry name" value="Glyco_hydro_13_N"/>
</dbReference>
<keyword evidence="3" id="KW-0472">Membrane</keyword>
<dbReference type="Pfam" id="PF22058">
    <property type="entry name" value="X25_BaPul_like"/>
    <property type="match status" value="1"/>
</dbReference>
<organism evidence="6 7">
    <name type="scientific">Heyndrickxia acidicola</name>
    <dbReference type="NCBI Taxonomy" id="209389"/>
    <lineage>
        <taxon>Bacteria</taxon>
        <taxon>Bacillati</taxon>
        <taxon>Bacillota</taxon>
        <taxon>Bacilli</taxon>
        <taxon>Bacillales</taxon>
        <taxon>Bacillaceae</taxon>
        <taxon>Heyndrickxia</taxon>
    </lineage>
</organism>
<keyword evidence="7" id="KW-1185">Reference proteome</keyword>
<dbReference type="SUPFAM" id="SSF51011">
    <property type="entry name" value="Glycosyl hydrolase domain"/>
    <property type="match status" value="1"/>
</dbReference>
<comment type="caution">
    <text evidence="6">The sequence shown here is derived from an EMBL/GenBank/DDBJ whole genome shotgun (WGS) entry which is preliminary data.</text>
</comment>
<dbReference type="InterPro" id="IPR004185">
    <property type="entry name" value="Glyco_hydro_13_lg-like_dom"/>
</dbReference>
<dbReference type="SMART" id="SM00642">
    <property type="entry name" value="Aamy"/>
    <property type="match status" value="1"/>
</dbReference>
<keyword evidence="3" id="KW-0812">Transmembrane</keyword>
<dbReference type="CDD" id="cd11338">
    <property type="entry name" value="AmyAc_CMD"/>
    <property type="match status" value="1"/>
</dbReference>
<dbReference type="RefSeq" id="WP_066266185.1">
    <property type="nucleotide sequence ID" value="NZ_JARMAB010000009.1"/>
</dbReference>
<evidence type="ECO:0000313" key="7">
    <source>
        <dbReference type="Proteomes" id="UP001341444"/>
    </source>
</evidence>
<dbReference type="Gene3D" id="2.60.40.1180">
    <property type="entry name" value="Golgi alpha-mannosidase II"/>
    <property type="match status" value="1"/>
</dbReference>
<dbReference type="Gene3D" id="2.60.40.1080">
    <property type="match status" value="2"/>
</dbReference>
<dbReference type="Proteomes" id="UP001341444">
    <property type="component" value="Unassembled WGS sequence"/>
</dbReference>
<dbReference type="InterPro" id="IPR013783">
    <property type="entry name" value="Ig-like_fold"/>
</dbReference>
<feature type="domain" description="Glycosyl hydrolase family 13 catalytic" evidence="5">
    <location>
        <begin position="547"/>
        <end position="1014"/>
    </location>
</feature>
<feature type="domain" description="BIG2" evidence="4">
    <location>
        <begin position="1135"/>
        <end position="1211"/>
    </location>
</feature>
<dbReference type="Gene3D" id="3.90.400.10">
    <property type="entry name" value="Oligo-1,6-glucosidase, Domain 2"/>
    <property type="match status" value="1"/>
</dbReference>
<dbReference type="InterPro" id="IPR003343">
    <property type="entry name" value="Big_2"/>
</dbReference>
<dbReference type="PANTHER" id="PTHR10357">
    <property type="entry name" value="ALPHA-AMYLASE FAMILY MEMBER"/>
    <property type="match status" value="1"/>
</dbReference>
<sequence>MGNAKRIVRWLMVCLLIISLVPYFGMKERADTMLSASTTVNADRSVVFHYQGDSSVNSVNLAGDMNGWSVTASPMTKDANNLWSVTTPPVAPGKHEYKFVINGSNWTVDPGNPNQSAGGNSLVFVPGFYSVSVPSQIQQGGTVNVQAVGLKADGSDENLTGVSWSVSPSNAADIDENGVLTAKALPAGVDHLSITITGQKDGVTVTKDATIVQALTEQPGGKEVVLVGDIQAAVGANAWAPDDTRTRMLYQGNGLYKITLKNVPAGNYQYKVALGGSWAENYGANAARDGANIALSVPKSEDVTFYYSDTTHNIVDTTTYTVAAPVLTGTGVPVNAVLEDYNLTGVYSYTVTLPAGDYNDFVISDGSKTIKVNPFKITDASKEVTISYDAVTGIVFNNLSSQKIDGSSLFFNSKDAAFKSIYGAIASNKKVTFNLQAKKNDVTEAKLIVLSGNGAQVLDMHKNGTFAPDKKGQYDRWTVDYKTGAIGLYQYYFAVTNGSDVKAYGDDDGYYGPGMAGDIGKVGKYDMTVYDQSFKTPDWMKNAIIYQIFPDRFFNGDTGNDYADKLARGTTPFEFIRKWNSIPEDPNIEYERDANGNIVKDSNGNPIIDPNYKANVGDGIWNNDVFGGDLKGIEDKLSYLKALGVNALYLNPISEASSNHRYDTREYQVVDPMLGHMDDFMNLVKVAHKLGMHLILDGVFNHVSDDSIYFDRYGKYVQKGKPIGAYQYWSRVYDLMNANSGMSQQAAENKVQSNLKAMGITDFHYKDWFIIQNSKDASGVYKYNGWNGDSSLPEIQALNNSEHNVSSWAKDVIDGPNADSKYWLKKGTDGWRLDAADSVSDDTWQHLRPAVKGLDSNDVIIGEIWGDSSKYLLGNMFDSVMNYRFRGAVQEFVTGTGDAVKAMNDLEKMREQYPKQAFDALMNIVDSHDTERIISDLDGIGNDKAVASNPSAAALAKMKLVPLIQMTYPGAPTIYYGDELGMPGAGDPDDRRPMEWGKGNQDLVQWYAKLANIRSAYSVLRTGDISPLQVDSSHSKDVLAYTRDSGSSHAVIAVNRAAASIKGLTLQVSSNLNGTIFTNALNKAEKYKVQNGSITVNVPAQSGVILVNKYTSVNINKEKLKDAYDSKYIVKDRTATTGITLDPAVTLTVGKTAVLKAIVSPKNATLRTVTWSSSNEHVAKVDAKGKVFAIGAGIAVITATTVDGGFSATSKITAVKAKTSHKHY</sequence>
<feature type="transmembrane region" description="Helical" evidence="3">
    <location>
        <begin position="7"/>
        <end position="25"/>
    </location>
</feature>
<dbReference type="Pfam" id="PF02368">
    <property type="entry name" value="Big_2"/>
    <property type="match status" value="1"/>
</dbReference>
<dbReference type="Pfam" id="PF00128">
    <property type="entry name" value="Alpha-amylase"/>
    <property type="match status" value="1"/>
</dbReference>
<keyword evidence="1 6" id="KW-0378">Hydrolase</keyword>
<dbReference type="SUPFAM" id="SSF81296">
    <property type="entry name" value="E set domains"/>
    <property type="match status" value="2"/>
</dbReference>
<name>A0ABU6MF80_9BACI</name>
<proteinExistence type="predicted"/>
<dbReference type="InterPro" id="IPR014756">
    <property type="entry name" value="Ig_E-set"/>
</dbReference>
<dbReference type="CDD" id="cd02857">
    <property type="entry name" value="E_set_CDase_PDE_N"/>
    <property type="match status" value="1"/>
</dbReference>
<dbReference type="InterPro" id="IPR054409">
    <property type="entry name" value="X25_BaPul-like"/>
</dbReference>
<feature type="domain" description="BIG2" evidence="4">
    <location>
        <begin position="127"/>
        <end position="206"/>
    </location>
</feature>
<evidence type="ECO:0000259" key="5">
    <source>
        <dbReference type="SMART" id="SM00642"/>
    </source>
</evidence>